<organism evidence="1">
    <name type="scientific">Arion vulgaris</name>
    <dbReference type="NCBI Taxonomy" id="1028688"/>
    <lineage>
        <taxon>Eukaryota</taxon>
        <taxon>Metazoa</taxon>
        <taxon>Spiralia</taxon>
        <taxon>Lophotrochozoa</taxon>
        <taxon>Mollusca</taxon>
        <taxon>Gastropoda</taxon>
        <taxon>Heterobranchia</taxon>
        <taxon>Euthyneura</taxon>
        <taxon>Panpulmonata</taxon>
        <taxon>Eupulmonata</taxon>
        <taxon>Stylommatophora</taxon>
        <taxon>Helicina</taxon>
        <taxon>Arionoidea</taxon>
        <taxon>Arionidae</taxon>
        <taxon>Arion</taxon>
    </lineage>
</organism>
<evidence type="ECO:0000313" key="1">
    <source>
        <dbReference type="EMBL" id="CEK55598.1"/>
    </source>
</evidence>
<feature type="non-terminal residue" evidence="1">
    <location>
        <position position="1"/>
    </location>
</feature>
<dbReference type="EMBL" id="HACG01008733">
    <property type="protein sequence ID" value="CEK55598.1"/>
    <property type="molecule type" value="Transcribed_RNA"/>
</dbReference>
<dbReference type="AlphaFoldDB" id="A0A0B6YH92"/>
<reference evidence="1" key="1">
    <citation type="submission" date="2014-12" db="EMBL/GenBank/DDBJ databases">
        <title>Insight into the proteome of Arion vulgaris.</title>
        <authorList>
            <person name="Aradska J."/>
            <person name="Bulat T."/>
            <person name="Smidak R."/>
            <person name="Sarate P."/>
            <person name="Gangsoo J."/>
            <person name="Sialana F."/>
            <person name="Bilban M."/>
            <person name="Lubec G."/>
        </authorList>
    </citation>
    <scope>NUCLEOTIDE SEQUENCE</scope>
    <source>
        <tissue evidence="1">Skin</tissue>
    </source>
</reference>
<proteinExistence type="predicted"/>
<protein>
    <submittedName>
        <fullName evidence="1">Uncharacterized protein</fullName>
    </submittedName>
</protein>
<accession>A0A0B6YH92</accession>
<gene>
    <name evidence="1" type="primary">ORF25580</name>
</gene>
<feature type="non-terminal residue" evidence="1">
    <location>
        <position position="69"/>
    </location>
</feature>
<sequence length="69" mass="8307">QKLKTSCFLARKTEKGSHKQTWRRRLLVKQTWRRRLLVEQTWRRRLLVELKDAGLSREAIKKTSETGKS</sequence>
<name>A0A0B6YH92_9EUPU</name>